<gene>
    <name evidence="2" type="ORF">RM423_16545</name>
</gene>
<dbReference type="EMBL" id="JAVREH010000026">
    <property type="protein sequence ID" value="MDT0263002.1"/>
    <property type="molecule type" value="Genomic_DNA"/>
</dbReference>
<dbReference type="Gene3D" id="3.20.20.190">
    <property type="entry name" value="Phosphatidylinositol (PI) phosphodiesterase"/>
    <property type="match status" value="1"/>
</dbReference>
<dbReference type="InterPro" id="IPR030395">
    <property type="entry name" value="GP_PDE_dom"/>
</dbReference>
<sequence>MSDSEDISIPFRLLAAAGSRAGAAPVSASTLPHPFWIAHRGMASVCPENTLEAYRATVAVGVDVVEPDCWLTRDGGLVCMHDDTVDRTTDGSGRTHDLTLAGAGVLRVDAGEWFAEAWPNTLRVPTFPEVLEELGVRAVLCPEAKNTGGGSAIIEHLTRYGVLDTVIVQSFMRAELDPVIAAGTDAMMLTATEHYDPDSLRKSGIRYLALSAALPPSLVAPGVAAGLNVVVWVVDRRVDAAPWLAAGVAGLFSNDPLYVSGRSPVLRSDPFAQRTYYYGHLASSIAGDRGIFGAPGDWGYSTIADDYRGALQGWGCPIDSADRYSLTLSLRIDDTATPDGYGSVFLGAADDRSFDDAGRYHPGLNGYHVLLRRSGVLEIHRVDQGIATPVASAQTALVEPGGTVRLGIDVTPARLAVTRTDRAPADSDSVTIDDSRYRGGYFHLGRRAAAVHFSDVSVSQPVITGTAHPESPTP</sequence>
<evidence type="ECO:0000313" key="2">
    <source>
        <dbReference type="EMBL" id="MDT0263002.1"/>
    </source>
</evidence>
<evidence type="ECO:0000313" key="3">
    <source>
        <dbReference type="Proteomes" id="UP001183176"/>
    </source>
</evidence>
<organism evidence="2 3">
    <name type="scientific">Jatrophihabitans lederbergiae</name>
    <dbReference type="NCBI Taxonomy" id="3075547"/>
    <lineage>
        <taxon>Bacteria</taxon>
        <taxon>Bacillati</taxon>
        <taxon>Actinomycetota</taxon>
        <taxon>Actinomycetes</taxon>
        <taxon>Jatrophihabitantales</taxon>
        <taxon>Jatrophihabitantaceae</taxon>
        <taxon>Jatrophihabitans</taxon>
    </lineage>
</organism>
<accession>A0ABU2JDJ7</accession>
<dbReference type="RefSeq" id="WP_311424149.1">
    <property type="nucleotide sequence ID" value="NZ_JAVREH010000026.1"/>
</dbReference>
<name>A0ABU2JDJ7_9ACTN</name>
<dbReference type="Gene3D" id="2.60.120.560">
    <property type="entry name" value="Exo-inulinase, domain 1"/>
    <property type="match status" value="1"/>
</dbReference>
<dbReference type="Proteomes" id="UP001183176">
    <property type="component" value="Unassembled WGS sequence"/>
</dbReference>
<dbReference type="PROSITE" id="PS50007">
    <property type="entry name" value="PIPLC_X_DOMAIN"/>
    <property type="match status" value="1"/>
</dbReference>
<evidence type="ECO:0000259" key="1">
    <source>
        <dbReference type="PROSITE" id="PS51704"/>
    </source>
</evidence>
<dbReference type="PROSITE" id="PS51704">
    <property type="entry name" value="GP_PDE"/>
    <property type="match status" value="1"/>
</dbReference>
<keyword evidence="3" id="KW-1185">Reference proteome</keyword>
<dbReference type="PANTHER" id="PTHR46211">
    <property type="entry name" value="GLYCEROPHOSPHORYL DIESTER PHOSPHODIESTERASE"/>
    <property type="match status" value="1"/>
</dbReference>
<comment type="caution">
    <text evidence="2">The sequence shown here is derived from an EMBL/GenBank/DDBJ whole genome shotgun (WGS) entry which is preliminary data.</text>
</comment>
<dbReference type="SUPFAM" id="SSF51695">
    <property type="entry name" value="PLC-like phosphodiesterases"/>
    <property type="match status" value="1"/>
</dbReference>
<protein>
    <submittedName>
        <fullName evidence="2">Glycerophosphodiester phosphodiesterase family protein</fullName>
    </submittedName>
</protein>
<proteinExistence type="predicted"/>
<dbReference type="Pfam" id="PF03009">
    <property type="entry name" value="GDPD"/>
    <property type="match status" value="1"/>
</dbReference>
<reference evidence="3" key="1">
    <citation type="submission" date="2023-07" db="EMBL/GenBank/DDBJ databases">
        <title>30 novel species of actinomycetes from the DSMZ collection.</title>
        <authorList>
            <person name="Nouioui I."/>
        </authorList>
    </citation>
    <scope>NUCLEOTIDE SEQUENCE [LARGE SCALE GENOMIC DNA]</scope>
    <source>
        <strain evidence="3">DSM 44399</strain>
    </source>
</reference>
<dbReference type="PANTHER" id="PTHR46211:SF14">
    <property type="entry name" value="GLYCEROPHOSPHODIESTER PHOSPHODIESTERASE"/>
    <property type="match status" value="1"/>
</dbReference>
<dbReference type="InterPro" id="IPR017946">
    <property type="entry name" value="PLC-like_Pdiesterase_TIM-brl"/>
</dbReference>
<feature type="domain" description="GP-PDE" evidence="1">
    <location>
        <begin position="34"/>
        <end position="263"/>
    </location>
</feature>